<keyword evidence="3" id="KW-1185">Reference proteome</keyword>
<protein>
    <submittedName>
        <fullName evidence="2">Uncharacterized protein</fullName>
    </submittedName>
</protein>
<reference evidence="2 3" key="1">
    <citation type="submission" date="2023-08" db="EMBL/GenBank/DDBJ databases">
        <authorList>
            <person name="Palmer J.M."/>
        </authorList>
    </citation>
    <scope>NUCLEOTIDE SEQUENCE [LARGE SCALE GENOMIC DNA]</scope>
    <source>
        <strain evidence="2 3">TWF481</strain>
    </source>
</reference>
<dbReference type="EMBL" id="JAVHJL010000005">
    <property type="protein sequence ID" value="KAK6502987.1"/>
    <property type="molecule type" value="Genomic_DNA"/>
</dbReference>
<accession>A0AAV9W7Y6</accession>
<evidence type="ECO:0000313" key="3">
    <source>
        <dbReference type="Proteomes" id="UP001370758"/>
    </source>
</evidence>
<sequence length="191" mass="21060">MPISWSADNYVKLLSAILAAHPNFKPNYHNIAIYVGDGATYDAIQGCMRRMKNKAEDLRKEIETGVRPNVTPRPTPRKRTSTGAGKGGSKKGFMDDDVDDEEEVLTPAGKKARLIEEGTHMPVIKTEGGMQKKAKGDDVTSAIIDLLDSDDENSGLNNVKVKSEVQPVVVKTETTVNPLTDYYDSEDDYRE</sequence>
<proteinExistence type="predicted"/>
<feature type="region of interest" description="Disordered" evidence="1">
    <location>
        <begin position="60"/>
        <end position="101"/>
    </location>
</feature>
<evidence type="ECO:0000313" key="2">
    <source>
        <dbReference type="EMBL" id="KAK6502987.1"/>
    </source>
</evidence>
<name>A0AAV9W7Y6_9PEZI</name>
<dbReference type="AlphaFoldDB" id="A0AAV9W7Y6"/>
<gene>
    <name evidence="2" type="ORF">TWF481_008023</name>
</gene>
<organism evidence="2 3">
    <name type="scientific">Arthrobotrys musiformis</name>
    <dbReference type="NCBI Taxonomy" id="47236"/>
    <lineage>
        <taxon>Eukaryota</taxon>
        <taxon>Fungi</taxon>
        <taxon>Dikarya</taxon>
        <taxon>Ascomycota</taxon>
        <taxon>Pezizomycotina</taxon>
        <taxon>Orbiliomycetes</taxon>
        <taxon>Orbiliales</taxon>
        <taxon>Orbiliaceae</taxon>
        <taxon>Arthrobotrys</taxon>
    </lineage>
</organism>
<dbReference type="Proteomes" id="UP001370758">
    <property type="component" value="Unassembled WGS sequence"/>
</dbReference>
<evidence type="ECO:0000256" key="1">
    <source>
        <dbReference type="SAM" id="MobiDB-lite"/>
    </source>
</evidence>
<comment type="caution">
    <text evidence="2">The sequence shown here is derived from an EMBL/GenBank/DDBJ whole genome shotgun (WGS) entry which is preliminary data.</text>
</comment>